<dbReference type="eggNOG" id="COG0457">
    <property type="taxonomic scope" value="Bacteria"/>
</dbReference>
<dbReference type="EMBL" id="CM001403">
    <property type="protein sequence ID" value="EHQ26165.1"/>
    <property type="molecule type" value="Genomic_DNA"/>
</dbReference>
<dbReference type="InterPro" id="IPR021352">
    <property type="entry name" value="DUF2971"/>
</dbReference>
<dbReference type="Pfam" id="PF11185">
    <property type="entry name" value="DUF2971"/>
    <property type="match status" value="1"/>
</dbReference>
<evidence type="ECO:0000313" key="1">
    <source>
        <dbReference type="EMBL" id="EHQ26165.1"/>
    </source>
</evidence>
<evidence type="ECO:0008006" key="3">
    <source>
        <dbReference type="Google" id="ProtNLM"/>
    </source>
</evidence>
<sequence>MSFYKYTNISTASLVLKNKSLRWSSPLIFNDLEECQFTPFTKEQYASSYKAYFKILTECAKGQSDYNINELSDASRLIIEVMRVSMNDVVFNTSYFEEVVLKTFSNPESDYRDFINAALIKCFRVLCVTEKYDNNLMWAHYADQHYGCIIEFDSVYLKKPRLLREGYVRYHENLQPQSNPLDIFLYGETEETRDLLIRDVAFSKRTSWNYEKEYRFMFFENFGEITTSINMQTNLKETAVKNQSEALFTDVSISKESVKSIIFGVRTNDEDVKKVLEILTENDYQCNLYQMKMRNGCMVKEELS</sequence>
<dbReference type="RefSeq" id="WP_008506166.1">
    <property type="nucleotide sequence ID" value="NZ_CM001403.1"/>
</dbReference>
<protein>
    <recommendedName>
        <fullName evidence="3">DUF2971 domain-containing protein</fullName>
    </recommendedName>
</protein>
<proteinExistence type="predicted"/>
<gene>
    <name evidence="1" type="ORF">Mucpa_2025</name>
</gene>
<reference evidence="1" key="1">
    <citation type="submission" date="2011-09" db="EMBL/GenBank/DDBJ databases">
        <title>The permanent draft genome of Mucilaginibacter paludis DSM 18603.</title>
        <authorList>
            <consortium name="US DOE Joint Genome Institute (JGI-PGF)"/>
            <person name="Lucas S."/>
            <person name="Han J."/>
            <person name="Lapidus A."/>
            <person name="Bruce D."/>
            <person name="Goodwin L."/>
            <person name="Pitluck S."/>
            <person name="Peters L."/>
            <person name="Kyrpides N."/>
            <person name="Mavromatis K."/>
            <person name="Ivanova N."/>
            <person name="Mikhailova N."/>
            <person name="Held B."/>
            <person name="Detter J.C."/>
            <person name="Tapia R."/>
            <person name="Han C."/>
            <person name="Land M."/>
            <person name="Hauser L."/>
            <person name="Markowitz V."/>
            <person name="Cheng J.-F."/>
            <person name="Hugenholtz P."/>
            <person name="Woyke T."/>
            <person name="Wu D."/>
            <person name="Tindall B."/>
            <person name="Brambilla E."/>
            <person name="Klenk H.-P."/>
            <person name="Eisen J.A."/>
        </authorList>
    </citation>
    <scope>NUCLEOTIDE SEQUENCE [LARGE SCALE GENOMIC DNA]</scope>
    <source>
        <strain evidence="1">DSM 18603</strain>
    </source>
</reference>
<keyword evidence="2" id="KW-1185">Reference proteome</keyword>
<name>H1YEA2_9SPHI</name>
<dbReference type="OrthoDB" id="190848at2"/>
<accession>H1YEA2</accession>
<dbReference type="AlphaFoldDB" id="H1YEA2"/>
<organism evidence="1 2">
    <name type="scientific">Mucilaginibacter paludis DSM 18603</name>
    <dbReference type="NCBI Taxonomy" id="714943"/>
    <lineage>
        <taxon>Bacteria</taxon>
        <taxon>Pseudomonadati</taxon>
        <taxon>Bacteroidota</taxon>
        <taxon>Sphingobacteriia</taxon>
        <taxon>Sphingobacteriales</taxon>
        <taxon>Sphingobacteriaceae</taxon>
        <taxon>Mucilaginibacter</taxon>
    </lineage>
</organism>
<evidence type="ECO:0000313" key="2">
    <source>
        <dbReference type="Proteomes" id="UP000002774"/>
    </source>
</evidence>
<dbReference type="Proteomes" id="UP000002774">
    <property type="component" value="Chromosome"/>
</dbReference>
<dbReference type="HOGENOM" id="CLU_050666_2_1_10"/>
<dbReference type="STRING" id="714943.Mucpa_2025"/>